<feature type="compositionally biased region" description="Pro residues" evidence="1">
    <location>
        <begin position="92"/>
        <end position="106"/>
    </location>
</feature>
<evidence type="ECO:0000313" key="4">
    <source>
        <dbReference type="Proteomes" id="UP001500457"/>
    </source>
</evidence>
<keyword evidence="2" id="KW-0472">Membrane</keyword>
<evidence type="ECO:0000256" key="1">
    <source>
        <dbReference type="SAM" id="MobiDB-lite"/>
    </source>
</evidence>
<organism evidence="3 4">
    <name type="scientific">Actinomycetospora straminea</name>
    <dbReference type="NCBI Taxonomy" id="663607"/>
    <lineage>
        <taxon>Bacteria</taxon>
        <taxon>Bacillati</taxon>
        <taxon>Actinomycetota</taxon>
        <taxon>Actinomycetes</taxon>
        <taxon>Pseudonocardiales</taxon>
        <taxon>Pseudonocardiaceae</taxon>
        <taxon>Actinomycetospora</taxon>
    </lineage>
</organism>
<evidence type="ECO:0000313" key="3">
    <source>
        <dbReference type="EMBL" id="GAA4887210.1"/>
    </source>
</evidence>
<sequence length="130" mass="13673">MSVRWWALVVAAVEAACGIGAAAYFVVLGLSAEGPDRTAFDRAFPFLLAALALGVLGTMAWRSLRRALSLPGDRGGFPNVGRQRGRQADTPRVPPPASEPPEPPEPATWSSSPTTCPRRSTTSPASSATR</sequence>
<feature type="region of interest" description="Disordered" evidence="1">
    <location>
        <begin position="70"/>
        <end position="130"/>
    </location>
</feature>
<feature type="compositionally biased region" description="Low complexity" evidence="1">
    <location>
        <begin position="107"/>
        <end position="130"/>
    </location>
</feature>
<evidence type="ECO:0000256" key="2">
    <source>
        <dbReference type="SAM" id="Phobius"/>
    </source>
</evidence>
<keyword evidence="4" id="KW-1185">Reference proteome</keyword>
<feature type="transmembrane region" description="Helical" evidence="2">
    <location>
        <begin position="43"/>
        <end position="61"/>
    </location>
</feature>
<keyword evidence="2" id="KW-0812">Transmembrane</keyword>
<protein>
    <submittedName>
        <fullName evidence="3">Uncharacterized protein</fullName>
    </submittedName>
</protein>
<keyword evidence="2" id="KW-1133">Transmembrane helix</keyword>
<name>A0ABP9EWD6_9PSEU</name>
<gene>
    <name evidence="3" type="ORF">GCM10023203_45060</name>
</gene>
<comment type="caution">
    <text evidence="3">The sequence shown here is derived from an EMBL/GenBank/DDBJ whole genome shotgun (WGS) entry which is preliminary data.</text>
</comment>
<reference evidence="4" key="1">
    <citation type="journal article" date="2019" name="Int. J. Syst. Evol. Microbiol.">
        <title>The Global Catalogue of Microorganisms (GCM) 10K type strain sequencing project: providing services to taxonomists for standard genome sequencing and annotation.</title>
        <authorList>
            <consortium name="The Broad Institute Genomics Platform"/>
            <consortium name="The Broad Institute Genome Sequencing Center for Infectious Disease"/>
            <person name="Wu L."/>
            <person name="Ma J."/>
        </authorList>
    </citation>
    <scope>NUCLEOTIDE SEQUENCE [LARGE SCALE GENOMIC DNA]</scope>
    <source>
        <strain evidence="4">JCM 17983</strain>
    </source>
</reference>
<proteinExistence type="predicted"/>
<dbReference type="EMBL" id="BAABHQ010000015">
    <property type="protein sequence ID" value="GAA4887210.1"/>
    <property type="molecule type" value="Genomic_DNA"/>
</dbReference>
<accession>A0ABP9EWD6</accession>
<feature type="transmembrane region" description="Helical" evidence="2">
    <location>
        <begin position="7"/>
        <end position="31"/>
    </location>
</feature>
<dbReference type="Proteomes" id="UP001500457">
    <property type="component" value="Unassembled WGS sequence"/>
</dbReference>